<dbReference type="GO" id="GO:0006744">
    <property type="term" value="P:ubiquinone biosynthetic process"/>
    <property type="evidence" value="ECO:0007669"/>
    <property type="project" value="TreeGrafter"/>
</dbReference>
<feature type="transmembrane region" description="Helical" evidence="9">
    <location>
        <begin position="33"/>
        <end position="51"/>
    </location>
</feature>
<protein>
    <recommendedName>
        <fullName evidence="12">UbiA prenyltransferase</fullName>
    </recommendedName>
</protein>
<evidence type="ECO:0000256" key="8">
    <source>
        <dbReference type="ARBA" id="ARBA00023136"/>
    </source>
</evidence>
<keyword evidence="8 9" id="KW-0472">Membrane</keyword>
<dbReference type="EMBL" id="MU005776">
    <property type="protein sequence ID" value="KAF2706179.1"/>
    <property type="molecule type" value="Genomic_DNA"/>
</dbReference>
<sequence length="333" mass="37276">MSSAYTISYDIQYRAMDSTVDALAELMRLHRPVGILNIFFPYMYGFFYTILVTYPKPSLYKTFFVQFPLLFFSTFVLRSVGCIWNDIVDADIDKHVARTRTRPLPRGAISPDVAYFFALALLAIWTRLSVYEVPLTAIVVAYPYIKRITNYAQVWLSLTLAWGTLFGAAIAGFDVLAHVSANISQPSALLEPRICGLAALYLVYVTWSVIHDTIYAFQDYKDDKLIDKALWLLSHTQVLLLVIACMTMGPELQGLPPASARSLRDVLALAFIALQYRWIFVLVAVLGNVVSLSLIVGKVDLGDSKSCAWYFKNGSIAVGSSIGLGFLLEFLVW</sequence>
<name>A0A6G1JZZ2_9PLEO</name>
<dbReference type="UniPathway" id="UPA00213"/>
<feature type="transmembrane region" description="Helical" evidence="9">
    <location>
        <begin position="309"/>
        <end position="332"/>
    </location>
</feature>
<dbReference type="InterPro" id="IPR000537">
    <property type="entry name" value="UbiA_prenyltransferase"/>
</dbReference>
<dbReference type="Proteomes" id="UP000799428">
    <property type="component" value="Unassembled WGS sequence"/>
</dbReference>
<dbReference type="Gene3D" id="1.10.357.140">
    <property type="entry name" value="UbiA prenyltransferase"/>
    <property type="match status" value="1"/>
</dbReference>
<dbReference type="InterPro" id="IPR039653">
    <property type="entry name" value="Prenyltransferase"/>
</dbReference>
<evidence type="ECO:0000256" key="3">
    <source>
        <dbReference type="ARBA" id="ARBA00004721"/>
    </source>
</evidence>
<feature type="transmembrane region" description="Helical" evidence="9">
    <location>
        <begin position="63"/>
        <end position="81"/>
    </location>
</feature>
<feature type="transmembrane region" description="Helical" evidence="9">
    <location>
        <begin position="269"/>
        <end position="297"/>
    </location>
</feature>
<keyword evidence="7 9" id="KW-1133">Transmembrane helix</keyword>
<dbReference type="AlphaFoldDB" id="A0A6G1JZZ2"/>
<dbReference type="InterPro" id="IPR044878">
    <property type="entry name" value="UbiA_sf"/>
</dbReference>
<comment type="pathway">
    <text evidence="3">Secondary metabolite biosynthesis; terpenoid biosynthesis.</text>
</comment>
<evidence type="ECO:0000313" key="11">
    <source>
        <dbReference type="Proteomes" id="UP000799428"/>
    </source>
</evidence>
<dbReference type="GO" id="GO:0008412">
    <property type="term" value="F:4-hydroxybenzoate polyprenyltransferase activity"/>
    <property type="evidence" value="ECO:0007669"/>
    <property type="project" value="TreeGrafter"/>
</dbReference>
<keyword evidence="6 9" id="KW-0812">Transmembrane</keyword>
<dbReference type="InterPro" id="IPR030470">
    <property type="entry name" value="UbiA_prenylTrfase_CS"/>
</dbReference>
<keyword evidence="11" id="KW-1185">Reference proteome</keyword>
<dbReference type="GO" id="GO:0016114">
    <property type="term" value="P:terpenoid biosynthetic process"/>
    <property type="evidence" value="ECO:0007669"/>
    <property type="project" value="UniProtKB-UniPathway"/>
</dbReference>
<organism evidence="10 11">
    <name type="scientific">Pleomassaria siparia CBS 279.74</name>
    <dbReference type="NCBI Taxonomy" id="1314801"/>
    <lineage>
        <taxon>Eukaryota</taxon>
        <taxon>Fungi</taxon>
        <taxon>Dikarya</taxon>
        <taxon>Ascomycota</taxon>
        <taxon>Pezizomycotina</taxon>
        <taxon>Dothideomycetes</taxon>
        <taxon>Pleosporomycetidae</taxon>
        <taxon>Pleosporales</taxon>
        <taxon>Pleomassariaceae</taxon>
        <taxon>Pleomassaria</taxon>
    </lineage>
</organism>
<dbReference type="CDD" id="cd13959">
    <property type="entry name" value="PT_UbiA_COQ2"/>
    <property type="match status" value="1"/>
</dbReference>
<proteinExistence type="inferred from homology"/>
<evidence type="ECO:0008006" key="12">
    <source>
        <dbReference type="Google" id="ProtNLM"/>
    </source>
</evidence>
<dbReference type="PANTHER" id="PTHR11048:SF28">
    <property type="entry name" value="4-HYDROXYBENZOATE POLYPRENYLTRANSFERASE, MITOCHONDRIAL"/>
    <property type="match status" value="1"/>
</dbReference>
<keyword evidence="5" id="KW-0808">Transferase</keyword>
<comment type="subcellular location">
    <subcellularLocation>
        <location evidence="2">Membrane</location>
        <topology evidence="2">Multi-pass membrane protein</topology>
    </subcellularLocation>
</comment>
<dbReference type="PROSITE" id="PS00943">
    <property type="entry name" value="UBIA"/>
    <property type="match status" value="1"/>
</dbReference>
<feature type="transmembrane region" description="Helical" evidence="9">
    <location>
        <begin position="197"/>
        <end position="217"/>
    </location>
</feature>
<evidence type="ECO:0000256" key="9">
    <source>
        <dbReference type="SAM" id="Phobius"/>
    </source>
</evidence>
<evidence type="ECO:0000256" key="4">
    <source>
        <dbReference type="ARBA" id="ARBA00005985"/>
    </source>
</evidence>
<dbReference type="PANTHER" id="PTHR11048">
    <property type="entry name" value="PRENYLTRANSFERASES"/>
    <property type="match status" value="1"/>
</dbReference>
<evidence type="ECO:0000313" key="10">
    <source>
        <dbReference type="EMBL" id="KAF2706179.1"/>
    </source>
</evidence>
<gene>
    <name evidence="10" type="ORF">K504DRAFT_483928</name>
</gene>
<feature type="transmembrane region" description="Helical" evidence="9">
    <location>
        <begin position="154"/>
        <end position="177"/>
    </location>
</feature>
<comment type="cofactor">
    <cofactor evidence="1">
        <name>Mg(2+)</name>
        <dbReference type="ChEBI" id="CHEBI:18420"/>
    </cofactor>
</comment>
<evidence type="ECO:0000256" key="2">
    <source>
        <dbReference type="ARBA" id="ARBA00004141"/>
    </source>
</evidence>
<comment type="similarity">
    <text evidence="4">Belongs to the UbiA prenyltransferase family.</text>
</comment>
<dbReference type="OrthoDB" id="18170at2759"/>
<evidence type="ECO:0000256" key="1">
    <source>
        <dbReference type="ARBA" id="ARBA00001946"/>
    </source>
</evidence>
<dbReference type="GO" id="GO:0005743">
    <property type="term" value="C:mitochondrial inner membrane"/>
    <property type="evidence" value="ECO:0007669"/>
    <property type="project" value="TreeGrafter"/>
</dbReference>
<evidence type="ECO:0000256" key="6">
    <source>
        <dbReference type="ARBA" id="ARBA00022692"/>
    </source>
</evidence>
<evidence type="ECO:0000256" key="7">
    <source>
        <dbReference type="ARBA" id="ARBA00022989"/>
    </source>
</evidence>
<evidence type="ECO:0000256" key="5">
    <source>
        <dbReference type="ARBA" id="ARBA00022679"/>
    </source>
</evidence>
<reference evidence="10" key="1">
    <citation type="journal article" date="2020" name="Stud. Mycol.">
        <title>101 Dothideomycetes genomes: a test case for predicting lifestyles and emergence of pathogens.</title>
        <authorList>
            <person name="Haridas S."/>
            <person name="Albert R."/>
            <person name="Binder M."/>
            <person name="Bloem J."/>
            <person name="Labutti K."/>
            <person name="Salamov A."/>
            <person name="Andreopoulos B."/>
            <person name="Baker S."/>
            <person name="Barry K."/>
            <person name="Bills G."/>
            <person name="Bluhm B."/>
            <person name="Cannon C."/>
            <person name="Castanera R."/>
            <person name="Culley D."/>
            <person name="Daum C."/>
            <person name="Ezra D."/>
            <person name="Gonzalez J."/>
            <person name="Henrissat B."/>
            <person name="Kuo A."/>
            <person name="Liang C."/>
            <person name="Lipzen A."/>
            <person name="Lutzoni F."/>
            <person name="Magnuson J."/>
            <person name="Mondo S."/>
            <person name="Nolan M."/>
            <person name="Ohm R."/>
            <person name="Pangilinan J."/>
            <person name="Park H.-J."/>
            <person name="Ramirez L."/>
            <person name="Alfaro M."/>
            <person name="Sun H."/>
            <person name="Tritt A."/>
            <person name="Yoshinaga Y."/>
            <person name="Zwiers L.-H."/>
            <person name="Turgeon B."/>
            <person name="Goodwin S."/>
            <person name="Spatafora J."/>
            <person name="Crous P."/>
            <person name="Grigoriev I."/>
        </authorList>
    </citation>
    <scope>NUCLEOTIDE SEQUENCE</scope>
    <source>
        <strain evidence="10">CBS 279.74</strain>
    </source>
</reference>
<accession>A0A6G1JZZ2</accession>
<dbReference type="Pfam" id="PF01040">
    <property type="entry name" value="UbiA"/>
    <property type="match status" value="1"/>
</dbReference>
<feature type="transmembrane region" description="Helical" evidence="9">
    <location>
        <begin position="229"/>
        <end position="249"/>
    </location>
</feature>